<gene>
    <name evidence="1" type="ORF">BIFBRE_04105</name>
</gene>
<dbReference type="AlphaFoldDB" id="D4BPU0"/>
<protein>
    <submittedName>
        <fullName evidence="1">Uncharacterized protein</fullName>
    </submittedName>
</protein>
<name>D4BPU0_BIFBR</name>
<sequence length="44" mass="5126">MNGIRQLGNRQMNFNGSCRLQSQWFSTFPQQRIAPCRAPPLDFL</sequence>
<evidence type="ECO:0000313" key="1">
    <source>
        <dbReference type="EMBL" id="EFE89677.1"/>
    </source>
</evidence>
<organism evidence="1 2">
    <name type="scientific">Bifidobacterium breve DSM 20213 = JCM 1192</name>
    <dbReference type="NCBI Taxonomy" id="518634"/>
    <lineage>
        <taxon>Bacteria</taxon>
        <taxon>Bacillati</taxon>
        <taxon>Actinomycetota</taxon>
        <taxon>Actinomycetes</taxon>
        <taxon>Bifidobacteriales</taxon>
        <taxon>Bifidobacteriaceae</taxon>
        <taxon>Bifidobacterium</taxon>
    </lineage>
</organism>
<dbReference type="Proteomes" id="UP000003191">
    <property type="component" value="Unassembled WGS sequence"/>
</dbReference>
<dbReference type="EMBL" id="ACCG02000009">
    <property type="protein sequence ID" value="EFE89677.1"/>
    <property type="molecule type" value="Genomic_DNA"/>
</dbReference>
<evidence type="ECO:0000313" key="2">
    <source>
        <dbReference type="Proteomes" id="UP000003191"/>
    </source>
</evidence>
<accession>D4BPU0</accession>
<proteinExistence type="predicted"/>
<keyword evidence="2" id="KW-1185">Reference proteome</keyword>
<dbReference type="HOGENOM" id="CLU_3213014_0_0_11"/>
<reference evidence="1 2" key="1">
    <citation type="submission" date="2010-02" db="EMBL/GenBank/DDBJ databases">
        <authorList>
            <person name="Weinstock G."/>
            <person name="Sodergren E."/>
            <person name="Clifton S."/>
            <person name="Fulton L."/>
            <person name="Fulton B."/>
            <person name="Courtney L."/>
            <person name="Fronick C."/>
            <person name="Harrison M."/>
            <person name="Strong C."/>
            <person name="Farmer C."/>
            <person name="Delahaunty K."/>
            <person name="Markovic C."/>
            <person name="Hall O."/>
            <person name="Minx P."/>
            <person name="Tomlinson C."/>
            <person name="Mitreva M."/>
            <person name="Nelson J."/>
            <person name="Hou S."/>
            <person name="Wollam A."/>
            <person name="Pepin K.H."/>
            <person name="Johnson M."/>
            <person name="Bhonagiri V."/>
            <person name="Zhang X."/>
            <person name="Suruliraj S."/>
            <person name="Warren W."/>
            <person name="Chinwalla A."/>
            <person name="Mardis E.R."/>
            <person name="Wilson R.K."/>
        </authorList>
    </citation>
    <scope>NUCLEOTIDE SEQUENCE [LARGE SCALE GENOMIC DNA]</scope>
    <source>
        <strain evidence="1 2">DSM 20213</strain>
    </source>
</reference>
<comment type="caution">
    <text evidence="1">The sequence shown here is derived from an EMBL/GenBank/DDBJ whole genome shotgun (WGS) entry which is preliminary data.</text>
</comment>